<accession>A0A7W4PKI7</accession>
<dbReference type="InterPro" id="IPR017516">
    <property type="entry name" value="AbrB_dup"/>
</dbReference>
<feature type="transmembrane region" description="Helical" evidence="1">
    <location>
        <begin position="158"/>
        <end position="176"/>
    </location>
</feature>
<evidence type="ECO:0000313" key="2">
    <source>
        <dbReference type="EMBL" id="MBB2200888.1"/>
    </source>
</evidence>
<dbReference type="RefSeq" id="WP_182955261.1">
    <property type="nucleotide sequence ID" value="NZ_JABEQM010000003.1"/>
</dbReference>
<sequence>MSRPSPSVRPPATWPLPAQWGALLALSGTLVLVLEGLHIPAALLLGPMGAAIALSVLEGTVRVPHWPFTLAQGVIGCMIARTLQPAILHEALRDWPLFLGGVISVMLASVVLGCLLTRWRVLPGTTALWGSSPGAASVMVLMAGAFGADMRLVAFMQYLRVMCVALCASLVARLWGAGGGHPPAIDWFPATPLLPFGETLALVGGGVALARRLPIPAGPLLVPLVAGTILQDTNAMSLTLPPWLLAASYTLVGWSIGLRFTRAILLHAARAAPRVLAAIAALIALCGGMAALLVRLAHIDPLTAYLATSPGGADSVAIIAVSSHVDVPFVMAMQMVRFVVVLLAMPAITRLLARRMTDRRPT</sequence>
<comment type="caution">
    <text evidence="2">The sequence shown here is derived from an EMBL/GenBank/DDBJ whole genome shotgun (WGS) entry which is preliminary data.</text>
</comment>
<feature type="transmembrane region" description="Helical" evidence="1">
    <location>
        <begin position="12"/>
        <end position="34"/>
    </location>
</feature>
<feature type="transmembrane region" description="Helical" evidence="1">
    <location>
        <begin position="95"/>
        <end position="121"/>
    </location>
</feature>
<name>A0A7W4PKI7_9PROT</name>
<keyword evidence="1" id="KW-1133">Transmembrane helix</keyword>
<organism evidence="2 3">
    <name type="scientific">Gluconacetobacter tumulisoli</name>
    <dbReference type="NCBI Taxonomy" id="1286189"/>
    <lineage>
        <taxon>Bacteria</taxon>
        <taxon>Pseudomonadati</taxon>
        <taxon>Pseudomonadota</taxon>
        <taxon>Alphaproteobacteria</taxon>
        <taxon>Acetobacterales</taxon>
        <taxon>Acetobacteraceae</taxon>
        <taxon>Gluconacetobacter</taxon>
    </lineage>
</organism>
<proteinExistence type="predicted"/>
<feature type="transmembrane region" description="Helical" evidence="1">
    <location>
        <begin position="240"/>
        <end position="260"/>
    </location>
</feature>
<dbReference type="PANTHER" id="PTHR38457">
    <property type="entry name" value="REGULATOR ABRB-RELATED"/>
    <property type="match status" value="1"/>
</dbReference>
<reference evidence="2 3" key="1">
    <citation type="submission" date="2020-04" db="EMBL/GenBank/DDBJ databases">
        <title>Description of novel Gluconacetobacter.</title>
        <authorList>
            <person name="Sombolestani A."/>
        </authorList>
    </citation>
    <scope>NUCLEOTIDE SEQUENCE [LARGE SCALE GENOMIC DNA]</scope>
    <source>
        <strain evidence="2 3">LMG 27802</strain>
    </source>
</reference>
<feature type="transmembrane region" description="Helical" evidence="1">
    <location>
        <begin position="335"/>
        <end position="353"/>
    </location>
</feature>
<feature type="transmembrane region" description="Helical" evidence="1">
    <location>
        <begin position="127"/>
        <end position="146"/>
    </location>
</feature>
<dbReference type="Pfam" id="PF05145">
    <property type="entry name" value="AbrB"/>
    <property type="match status" value="1"/>
</dbReference>
<protein>
    <submittedName>
        <fullName evidence="2">AbrB family transcriptional regulator</fullName>
    </submittedName>
</protein>
<gene>
    <name evidence="2" type="ORF">HLH28_04735</name>
</gene>
<dbReference type="AlphaFoldDB" id="A0A7W4PKI7"/>
<dbReference type="GO" id="GO:0010468">
    <property type="term" value="P:regulation of gene expression"/>
    <property type="evidence" value="ECO:0007669"/>
    <property type="project" value="InterPro"/>
</dbReference>
<feature type="transmembrane region" description="Helical" evidence="1">
    <location>
        <begin position="272"/>
        <end position="294"/>
    </location>
</feature>
<keyword evidence="1" id="KW-0472">Membrane</keyword>
<dbReference type="InterPro" id="IPR007820">
    <property type="entry name" value="AbrB_fam"/>
</dbReference>
<dbReference type="GO" id="GO:0016020">
    <property type="term" value="C:membrane"/>
    <property type="evidence" value="ECO:0007669"/>
    <property type="project" value="InterPro"/>
</dbReference>
<dbReference type="Proteomes" id="UP000578030">
    <property type="component" value="Unassembled WGS sequence"/>
</dbReference>
<keyword evidence="1" id="KW-0812">Transmembrane</keyword>
<dbReference type="EMBL" id="JABEQM010000003">
    <property type="protein sequence ID" value="MBB2200888.1"/>
    <property type="molecule type" value="Genomic_DNA"/>
</dbReference>
<evidence type="ECO:0000256" key="1">
    <source>
        <dbReference type="SAM" id="Phobius"/>
    </source>
</evidence>
<feature type="transmembrane region" description="Helical" evidence="1">
    <location>
        <begin position="41"/>
        <end position="57"/>
    </location>
</feature>
<dbReference type="PIRSF" id="PIRSF038991">
    <property type="entry name" value="Protein_AbrB"/>
    <property type="match status" value="1"/>
</dbReference>
<evidence type="ECO:0000313" key="3">
    <source>
        <dbReference type="Proteomes" id="UP000578030"/>
    </source>
</evidence>
<dbReference type="PANTHER" id="PTHR38457:SF1">
    <property type="entry name" value="REGULATOR ABRB-RELATED"/>
    <property type="match status" value="1"/>
</dbReference>
<dbReference type="NCBIfam" id="TIGR03082">
    <property type="entry name" value="Gneg_AbrB_dup"/>
    <property type="match status" value="2"/>
</dbReference>
<keyword evidence="3" id="KW-1185">Reference proteome</keyword>